<sequence length="57" mass="6439">CSASSFQSGQRMLLDNYTSNMHIILPSTLVSNLYFTSQVIQYKLFCHVSSCIYVVSL</sequence>
<comment type="caution">
    <text evidence="1">The sequence shown here is derived from an EMBL/GenBank/DDBJ whole genome shotgun (WGS) entry which is preliminary data.</text>
</comment>
<name>A0AAD4XLL4_9MAGN</name>
<organism evidence="1 2">
    <name type="scientific">Papaver atlanticum</name>
    <dbReference type="NCBI Taxonomy" id="357466"/>
    <lineage>
        <taxon>Eukaryota</taxon>
        <taxon>Viridiplantae</taxon>
        <taxon>Streptophyta</taxon>
        <taxon>Embryophyta</taxon>
        <taxon>Tracheophyta</taxon>
        <taxon>Spermatophyta</taxon>
        <taxon>Magnoliopsida</taxon>
        <taxon>Ranunculales</taxon>
        <taxon>Papaveraceae</taxon>
        <taxon>Papaveroideae</taxon>
        <taxon>Papaver</taxon>
    </lineage>
</organism>
<protein>
    <submittedName>
        <fullName evidence="1">Uncharacterized protein</fullName>
    </submittedName>
</protein>
<feature type="non-terminal residue" evidence="1">
    <location>
        <position position="57"/>
    </location>
</feature>
<accession>A0AAD4XLL4</accession>
<dbReference type="Proteomes" id="UP001202328">
    <property type="component" value="Unassembled WGS sequence"/>
</dbReference>
<dbReference type="AlphaFoldDB" id="A0AAD4XLL4"/>
<proteinExistence type="predicted"/>
<keyword evidence="2" id="KW-1185">Reference proteome</keyword>
<evidence type="ECO:0000313" key="1">
    <source>
        <dbReference type="EMBL" id="KAI3925603.1"/>
    </source>
</evidence>
<gene>
    <name evidence="1" type="ORF">MKW98_001457</name>
</gene>
<evidence type="ECO:0000313" key="2">
    <source>
        <dbReference type="Proteomes" id="UP001202328"/>
    </source>
</evidence>
<reference evidence="1" key="1">
    <citation type="submission" date="2022-04" db="EMBL/GenBank/DDBJ databases">
        <title>A functionally conserved STORR gene fusion in Papaver species that diverged 16.8 million years ago.</title>
        <authorList>
            <person name="Catania T."/>
        </authorList>
    </citation>
    <scope>NUCLEOTIDE SEQUENCE</scope>
    <source>
        <strain evidence="1">S-188037</strain>
    </source>
</reference>
<dbReference type="EMBL" id="JAJJMB010008074">
    <property type="protein sequence ID" value="KAI3925603.1"/>
    <property type="molecule type" value="Genomic_DNA"/>
</dbReference>